<evidence type="ECO:0008006" key="3">
    <source>
        <dbReference type="Google" id="ProtNLM"/>
    </source>
</evidence>
<evidence type="ECO:0000313" key="1">
    <source>
        <dbReference type="EMBL" id="PTE12811.1"/>
    </source>
</evidence>
<protein>
    <recommendedName>
        <fullName evidence="3">Succinate dehydrogenase</fullName>
    </recommendedName>
</protein>
<dbReference type="PROSITE" id="PS51257">
    <property type="entry name" value="PROKAR_LIPOPROTEIN"/>
    <property type="match status" value="1"/>
</dbReference>
<comment type="caution">
    <text evidence="1">The sequence shown here is derived from an EMBL/GenBank/DDBJ whole genome shotgun (WGS) entry which is preliminary data.</text>
</comment>
<sequence>MLRFVLPVLAIGTLAACDPQAVADKTMRRVAYDVVFPVVNRDMPAGPAASATNCILDAATMPEIRMLARDTGVEAGTQTKENIRNLALRPGTQACFAAAGVPPVK</sequence>
<evidence type="ECO:0000313" key="2">
    <source>
        <dbReference type="Proteomes" id="UP000241362"/>
    </source>
</evidence>
<reference evidence="1 2" key="1">
    <citation type="submission" date="2018-03" db="EMBL/GenBank/DDBJ databases">
        <title>Rhodobacter blasticus.</title>
        <authorList>
            <person name="Meyer T.E."/>
            <person name="Miller S."/>
            <person name="Lodha T."/>
            <person name="Gandham S."/>
            <person name="Chintalapati S."/>
            <person name="Chintalapati V.R."/>
        </authorList>
    </citation>
    <scope>NUCLEOTIDE SEQUENCE [LARGE SCALE GENOMIC DNA]</scope>
    <source>
        <strain evidence="1 2">DSM 2131</strain>
    </source>
</reference>
<organism evidence="1 2">
    <name type="scientific">Fuscovulum blasticum DSM 2131</name>
    <dbReference type="NCBI Taxonomy" id="1188250"/>
    <lineage>
        <taxon>Bacteria</taxon>
        <taxon>Pseudomonadati</taxon>
        <taxon>Pseudomonadota</taxon>
        <taxon>Alphaproteobacteria</taxon>
        <taxon>Rhodobacterales</taxon>
        <taxon>Paracoccaceae</taxon>
        <taxon>Pseudogemmobacter</taxon>
    </lineage>
</organism>
<keyword evidence="2" id="KW-1185">Reference proteome</keyword>
<dbReference type="Proteomes" id="UP000241362">
    <property type="component" value="Unassembled WGS sequence"/>
</dbReference>
<proteinExistence type="predicted"/>
<dbReference type="EMBL" id="PZKE01000027">
    <property type="protein sequence ID" value="PTE12811.1"/>
    <property type="molecule type" value="Genomic_DNA"/>
</dbReference>
<dbReference type="AlphaFoldDB" id="A0A2T4J4J4"/>
<name>A0A2T4J4J4_FUSBL</name>
<accession>A0A2T4J4J4</accession>
<gene>
    <name evidence="1" type="ORF">C5F44_16540</name>
</gene>